<reference evidence="1 2" key="1">
    <citation type="submission" date="2023-06" db="EMBL/GenBank/DDBJ databases">
        <title>Genome sequence of Methancorpusculaceae sp. Cs1.</title>
        <authorList>
            <person name="Protasov E."/>
            <person name="Platt K."/>
            <person name="Poehlein A."/>
            <person name="Daniel R."/>
            <person name="Brune A."/>
        </authorList>
    </citation>
    <scope>NUCLEOTIDE SEQUENCE [LARGE SCALE GENOMIC DNA]</scope>
    <source>
        <strain evidence="1 2">Cs1</strain>
    </source>
</reference>
<keyword evidence="2" id="KW-1185">Reference proteome</keyword>
<sequence>MKCTENACGAGMHGKISEIIYFIYSKNMKNIFPCIPAPQAFSVHFSVKLCVFCAFRGYSKRGRGQKKFPQKKKKNIYKRFARARPKRGTKSFFRDTTPSRCIGFLPQCIFIIVDSSATANISEPISDTLVYSAI</sequence>
<gene>
    <name evidence="1" type="ORF">McpCs1_09240</name>
</gene>
<evidence type="ECO:0000313" key="1">
    <source>
        <dbReference type="EMBL" id="MDV0443546.1"/>
    </source>
</evidence>
<name>A0AAE4MFX0_9EURY</name>
<dbReference type="EMBL" id="JAWDKB010000003">
    <property type="protein sequence ID" value="MDV0443546.1"/>
    <property type="molecule type" value="Genomic_DNA"/>
</dbReference>
<protein>
    <submittedName>
        <fullName evidence="1">Uncharacterized protein</fullName>
    </submittedName>
</protein>
<organism evidence="1 2">
    <name type="scientific">Methanorbis rubei</name>
    <dbReference type="NCBI Taxonomy" id="3028300"/>
    <lineage>
        <taxon>Archaea</taxon>
        <taxon>Methanobacteriati</taxon>
        <taxon>Methanobacteriota</taxon>
        <taxon>Stenosarchaea group</taxon>
        <taxon>Methanomicrobia</taxon>
        <taxon>Methanomicrobiales</taxon>
        <taxon>Methanocorpusculaceae</taxon>
        <taxon>Methanorbis</taxon>
    </lineage>
</organism>
<proteinExistence type="predicted"/>
<evidence type="ECO:0000313" key="2">
    <source>
        <dbReference type="Proteomes" id="UP001283212"/>
    </source>
</evidence>
<accession>A0AAE4MFX0</accession>
<dbReference type="AlphaFoldDB" id="A0AAE4MFX0"/>
<comment type="caution">
    <text evidence="1">The sequence shown here is derived from an EMBL/GenBank/DDBJ whole genome shotgun (WGS) entry which is preliminary data.</text>
</comment>
<dbReference type="Proteomes" id="UP001283212">
    <property type="component" value="Unassembled WGS sequence"/>
</dbReference>